<dbReference type="AlphaFoldDB" id="A0A6M0QUZ2"/>
<evidence type="ECO:0000313" key="3">
    <source>
        <dbReference type="EMBL" id="NEY91260.1"/>
    </source>
</evidence>
<proteinExistence type="predicted"/>
<reference evidence="3 4" key="1">
    <citation type="submission" date="2020-02" db="EMBL/GenBank/DDBJ databases">
        <authorList>
            <person name="Chen W.-M."/>
        </authorList>
    </citation>
    <scope>NUCLEOTIDE SEQUENCE [LARGE SCALE GENOMIC DNA]</scope>
    <source>
        <strain evidence="3 4">KMS-5</strain>
    </source>
</reference>
<evidence type="ECO:0000313" key="4">
    <source>
        <dbReference type="Proteomes" id="UP000477782"/>
    </source>
</evidence>
<protein>
    <recommendedName>
        <fullName evidence="2">Putative Flp pilus-assembly TadG-like N-terminal domain-containing protein</fullName>
    </recommendedName>
</protein>
<keyword evidence="4" id="KW-1185">Reference proteome</keyword>
<accession>A0A6M0QUZ2</accession>
<dbReference type="InterPro" id="IPR028087">
    <property type="entry name" value="Tad_N"/>
</dbReference>
<keyword evidence="1" id="KW-0812">Transmembrane</keyword>
<sequence>MIGFVKSERGYALTLGLVMLPAFILMTVLLVDLGRGNNAHADLQAAADAMALAGARELDGGVDAIDRATAAMGNVSNSVSFLGQSVEGARITLAFGGDGGDYAVTFLDGIPASDDTAIDADYLSGHATTDGALAYYVHVVAQSEDLSTLGGILGDVPVGAVAVATSATAACDVTPLFICNPFESEEIDLQQAFADGDLYSRLIRLHPKGSDTASPGNFGFLQVTGHNDNTTASANAIRDIFAGEYNPTCYSQRMVTTKPGAATGIAQGLNVRMDIYEGNMGNAADDYPPDINVRKGFVRRATGPNNACNKGPATDPTWAQAFPDDNTMSPPGDGAAGAFVGSGIWNIDTYWQVNFQTTPPEAVFDAANYPGGALPDGLVPSRYDVYSYEIANNLVDTLSQGNSAAPENGDFKERGTPICSASKTNPAPPEAGRRVIFAAIIDCGAEADNGADDMRVNSYASLFLTRPMLPNSSGDGTIDVEIIDITGWGGNGSLDEFVRDEAILVR</sequence>
<dbReference type="Pfam" id="PF13400">
    <property type="entry name" value="Tad"/>
    <property type="match status" value="1"/>
</dbReference>
<gene>
    <name evidence="3" type="ORF">G4Z14_13220</name>
</gene>
<evidence type="ECO:0000256" key="1">
    <source>
        <dbReference type="SAM" id="Phobius"/>
    </source>
</evidence>
<name>A0A6M0QUZ2_9RHOB</name>
<organism evidence="3 4">
    <name type="scientific">Tabrizicola oligotrophica</name>
    <dbReference type="NCBI Taxonomy" id="2710650"/>
    <lineage>
        <taxon>Bacteria</taxon>
        <taxon>Pseudomonadati</taxon>
        <taxon>Pseudomonadota</taxon>
        <taxon>Alphaproteobacteria</taxon>
        <taxon>Rhodobacterales</taxon>
        <taxon>Paracoccaceae</taxon>
        <taxon>Tabrizicola</taxon>
    </lineage>
</organism>
<evidence type="ECO:0000259" key="2">
    <source>
        <dbReference type="Pfam" id="PF13400"/>
    </source>
</evidence>
<feature type="domain" description="Putative Flp pilus-assembly TadG-like N-terminal" evidence="2">
    <location>
        <begin position="10"/>
        <end position="56"/>
    </location>
</feature>
<dbReference type="RefSeq" id="WP_164626518.1">
    <property type="nucleotide sequence ID" value="NZ_JAAIVJ010000008.1"/>
</dbReference>
<dbReference type="Proteomes" id="UP000477782">
    <property type="component" value="Unassembled WGS sequence"/>
</dbReference>
<keyword evidence="1" id="KW-0472">Membrane</keyword>
<keyword evidence="1" id="KW-1133">Transmembrane helix</keyword>
<feature type="transmembrane region" description="Helical" evidence="1">
    <location>
        <begin position="12"/>
        <end position="31"/>
    </location>
</feature>
<comment type="caution">
    <text evidence="3">The sequence shown here is derived from an EMBL/GenBank/DDBJ whole genome shotgun (WGS) entry which is preliminary data.</text>
</comment>
<dbReference type="EMBL" id="JAAIVJ010000008">
    <property type="protein sequence ID" value="NEY91260.1"/>
    <property type="molecule type" value="Genomic_DNA"/>
</dbReference>